<accession>A0A9J6QQ04</accession>
<evidence type="ECO:0000256" key="3">
    <source>
        <dbReference type="ARBA" id="ARBA00022692"/>
    </source>
</evidence>
<feature type="transmembrane region" description="Helical" evidence="6">
    <location>
        <begin position="254"/>
        <end position="275"/>
    </location>
</feature>
<reference evidence="7" key="1">
    <citation type="submission" date="2022-09" db="EMBL/GenBank/DDBJ databases">
        <title>Culturomic study of gut microbiota in children with autism spectrum disorder.</title>
        <authorList>
            <person name="Efimov B.A."/>
            <person name="Chaplin A.V."/>
            <person name="Sokolova S.R."/>
            <person name="Pikina A.P."/>
            <person name="Korzhanova M."/>
            <person name="Belova V."/>
            <person name="Korostin D."/>
        </authorList>
    </citation>
    <scope>NUCLEOTIDE SEQUENCE</scope>
    <source>
        <strain evidence="7">ASD5510</strain>
    </source>
</reference>
<dbReference type="InterPro" id="IPR030191">
    <property type="entry name" value="CodB"/>
</dbReference>
<dbReference type="GO" id="GO:0005886">
    <property type="term" value="C:plasma membrane"/>
    <property type="evidence" value="ECO:0007669"/>
    <property type="project" value="TreeGrafter"/>
</dbReference>
<protein>
    <submittedName>
        <fullName evidence="7">Cytosine permease</fullName>
    </submittedName>
</protein>
<evidence type="ECO:0000256" key="6">
    <source>
        <dbReference type="SAM" id="Phobius"/>
    </source>
</evidence>
<feature type="transmembrane region" description="Helical" evidence="6">
    <location>
        <begin position="175"/>
        <end position="195"/>
    </location>
</feature>
<dbReference type="Proteomes" id="UP001065549">
    <property type="component" value="Unassembled WGS sequence"/>
</dbReference>
<comment type="similarity">
    <text evidence="2">Belongs to the purine-cytosine permease (2.A.39) family.</text>
</comment>
<comment type="subcellular location">
    <subcellularLocation>
        <location evidence="1">Membrane</location>
        <topology evidence="1">Multi-pass membrane protein</topology>
    </subcellularLocation>
</comment>
<feature type="transmembrane region" description="Helical" evidence="6">
    <location>
        <begin position="61"/>
        <end position="84"/>
    </location>
</feature>
<evidence type="ECO:0000256" key="4">
    <source>
        <dbReference type="ARBA" id="ARBA00022989"/>
    </source>
</evidence>
<gene>
    <name evidence="7" type="ORF">OBO34_06910</name>
</gene>
<dbReference type="Pfam" id="PF02133">
    <property type="entry name" value="Transp_cyt_pur"/>
    <property type="match status" value="1"/>
</dbReference>
<evidence type="ECO:0000313" key="7">
    <source>
        <dbReference type="EMBL" id="MCU7378082.1"/>
    </source>
</evidence>
<feature type="transmembrane region" description="Helical" evidence="6">
    <location>
        <begin position="287"/>
        <end position="312"/>
    </location>
</feature>
<comment type="caution">
    <text evidence="7">The sequence shown here is derived from an EMBL/GenBank/DDBJ whole genome shotgun (WGS) entry which is preliminary data.</text>
</comment>
<feature type="transmembrane region" description="Helical" evidence="6">
    <location>
        <begin position="402"/>
        <end position="424"/>
    </location>
</feature>
<feature type="transmembrane region" description="Helical" evidence="6">
    <location>
        <begin position="34"/>
        <end position="55"/>
    </location>
</feature>
<feature type="transmembrane region" description="Helical" evidence="6">
    <location>
        <begin position="436"/>
        <end position="456"/>
    </location>
</feature>
<feature type="transmembrane region" description="Helical" evidence="6">
    <location>
        <begin position="105"/>
        <end position="124"/>
    </location>
</feature>
<dbReference type="AlphaFoldDB" id="A0A9J6QQ04"/>
<evidence type="ECO:0000256" key="5">
    <source>
        <dbReference type="ARBA" id="ARBA00023136"/>
    </source>
</evidence>
<name>A0A9J6QQ04_9FIRM</name>
<feature type="transmembrane region" description="Helical" evidence="6">
    <location>
        <begin position="358"/>
        <end position="381"/>
    </location>
</feature>
<evidence type="ECO:0000256" key="2">
    <source>
        <dbReference type="ARBA" id="ARBA00008974"/>
    </source>
</evidence>
<proteinExistence type="inferred from homology"/>
<dbReference type="Gene3D" id="1.10.4160.10">
    <property type="entry name" value="Hydantoin permease"/>
    <property type="match status" value="1"/>
</dbReference>
<evidence type="ECO:0000256" key="1">
    <source>
        <dbReference type="ARBA" id="ARBA00004141"/>
    </source>
</evidence>
<dbReference type="RefSeq" id="WP_253019756.1">
    <property type="nucleotide sequence ID" value="NZ_JAOSHN010000002.1"/>
</dbReference>
<keyword evidence="5 6" id="KW-0472">Membrane</keyword>
<feature type="transmembrane region" description="Helical" evidence="6">
    <location>
        <begin position="215"/>
        <end position="234"/>
    </location>
</feature>
<evidence type="ECO:0000313" key="8">
    <source>
        <dbReference type="Proteomes" id="UP001065549"/>
    </source>
</evidence>
<feature type="transmembrane region" description="Helical" evidence="6">
    <location>
        <begin position="144"/>
        <end position="163"/>
    </location>
</feature>
<dbReference type="GO" id="GO:0015209">
    <property type="term" value="F:cytosine transmembrane transporter activity"/>
    <property type="evidence" value="ECO:0007669"/>
    <property type="project" value="InterPro"/>
</dbReference>
<keyword evidence="3 6" id="KW-0812">Transmembrane</keyword>
<organism evidence="7 8">
    <name type="scientific">Hominibacterium faecale</name>
    <dbReference type="NCBI Taxonomy" id="2839743"/>
    <lineage>
        <taxon>Bacteria</taxon>
        <taxon>Bacillati</taxon>
        <taxon>Bacillota</taxon>
        <taxon>Clostridia</taxon>
        <taxon>Peptostreptococcales</taxon>
        <taxon>Anaerovoracaceae</taxon>
        <taxon>Hominibacterium</taxon>
    </lineage>
</organism>
<keyword evidence="8" id="KW-1185">Reference proteome</keyword>
<dbReference type="PANTHER" id="PTHR30569:SF0">
    <property type="entry name" value="CYTOSINE PERMEASE"/>
    <property type="match status" value="1"/>
</dbReference>
<dbReference type="EMBL" id="JAOSHN010000002">
    <property type="protein sequence ID" value="MCU7378082.1"/>
    <property type="molecule type" value="Genomic_DNA"/>
</dbReference>
<dbReference type="InterPro" id="IPR001248">
    <property type="entry name" value="Pur-cyt_permease"/>
</dbReference>
<feature type="transmembrane region" description="Helical" evidence="6">
    <location>
        <begin position="333"/>
        <end position="352"/>
    </location>
</feature>
<sequence length="478" mass="52045">MGKNEHGGKNEFLTGNLPLLKQDRIYSFFDNVNVDVALAIATWCFMTGGTVALFVGLWEAIIATIAGNVIGVFIGIVATSITSAKYGVEHWTLGRSWLGGNGMKLMLLVILLTQVGWAVTLSVMCGRAFENILAATTGFVSESGYLINVLGLVAAVAAWLIAWKGPVAMRKMSGIVAPLMCIVMIGMAILIARAPGGWGAVFDYEAIAPVSGGKMVNFMIAFEINIGAGVSWWASRGTAARLCKTVRAAYWPSMLGVCLASSLGTILGVATSLAFNSIDPTEWMVPLGGMVMGIIALLFIAFANLSSTPVTIYVSSLGLRQFKIFENMNWGKVTFFFMLPTFLVMIFCPLYIYDHFYILMGIICVVYVPLVAIQMVDYFILRKQKLDLVDMFDKTEASRYRFWGGFNWVAIVVFALSCIVYVALFDPILLAAKPLFVYMSATGATFVFAVLSYTILGKLFLVKNKKGIGGYSNDLSQK</sequence>
<keyword evidence="4 6" id="KW-1133">Transmembrane helix</keyword>
<dbReference type="PANTHER" id="PTHR30569">
    <property type="entry name" value="CYTOSINE TRANSPORTER CODB"/>
    <property type="match status" value="1"/>
</dbReference>